<accession>A0A8X6V718</accession>
<reference evidence="2" key="1">
    <citation type="submission" date="2020-08" db="EMBL/GenBank/DDBJ databases">
        <title>Multicomponent nature underlies the extraordinary mechanical properties of spider dragline silk.</title>
        <authorList>
            <person name="Kono N."/>
            <person name="Nakamura H."/>
            <person name="Mori M."/>
            <person name="Yoshida Y."/>
            <person name="Ohtoshi R."/>
            <person name="Malay A.D."/>
            <person name="Moran D.A.P."/>
            <person name="Tomita M."/>
            <person name="Numata K."/>
            <person name="Arakawa K."/>
        </authorList>
    </citation>
    <scope>NUCLEOTIDE SEQUENCE</scope>
</reference>
<dbReference type="PANTHER" id="PTHR47163:SF2">
    <property type="entry name" value="SI:DKEY-17M8.2"/>
    <property type="match status" value="1"/>
</dbReference>
<organism evidence="2 3">
    <name type="scientific">Trichonephila clavipes</name>
    <name type="common">Golden silk orbweaver</name>
    <name type="synonym">Nephila clavipes</name>
    <dbReference type="NCBI Taxonomy" id="2585209"/>
    <lineage>
        <taxon>Eukaryota</taxon>
        <taxon>Metazoa</taxon>
        <taxon>Ecdysozoa</taxon>
        <taxon>Arthropoda</taxon>
        <taxon>Chelicerata</taxon>
        <taxon>Arachnida</taxon>
        <taxon>Araneae</taxon>
        <taxon>Araneomorphae</taxon>
        <taxon>Entelegynae</taxon>
        <taxon>Araneoidea</taxon>
        <taxon>Nephilidae</taxon>
        <taxon>Trichonephila</taxon>
    </lineage>
</organism>
<keyword evidence="3" id="KW-1185">Reference proteome</keyword>
<dbReference type="InterPro" id="IPR053164">
    <property type="entry name" value="IS1016-like_transposase"/>
</dbReference>
<dbReference type="AlphaFoldDB" id="A0A8X6V718"/>
<sequence>MVMRERKGTIDGYEWRCRTKGGENPHDVCKSIRKGTWFSKSHLSVCDILILTRHFFGKSMNEFAVKDVRVNKNTVVDWYMFCREVCMAAILKESEPLGGEGKIVEIDESMFGKMKYGKGKPVNGQWVFGVERNSNKCFFRVVPNRTKEELLSVIKEWVVPGSVIISDCWRAYNCLSHEGYQHLRVNHSLTFKDPETGAHTNSIEGTWSAIKRSLRNHAAHVEGQFDHYLAEYMWRRRRGHSLDVGLMFFENFSVRSPHCTLPWRKTFLRKHQSFCGVMDFPPPVAEKSYNNIINKLQLCSKEVAEASMQSAALEEVTLTNSSDIIISGDGTWKTRGYSSRVGVCAVIGDKTGKCIDAEVMSSFCKGYDSWKRRKGSPAYKKWKILHVKECLKNKKK</sequence>
<feature type="domain" description="ISXO2-like transposase" evidence="1">
    <location>
        <begin position="96"/>
        <end position="237"/>
    </location>
</feature>
<dbReference type="InterPro" id="IPR024445">
    <property type="entry name" value="Tnp_ISXO2-like"/>
</dbReference>
<dbReference type="PANTHER" id="PTHR47163">
    <property type="entry name" value="DDE_TNP_IS1595 DOMAIN-CONTAINING PROTEIN"/>
    <property type="match status" value="1"/>
</dbReference>
<evidence type="ECO:0000313" key="2">
    <source>
        <dbReference type="EMBL" id="GFX97307.1"/>
    </source>
</evidence>
<dbReference type="EMBL" id="BMAU01021197">
    <property type="protein sequence ID" value="GFX97307.1"/>
    <property type="molecule type" value="Genomic_DNA"/>
</dbReference>
<dbReference type="SMART" id="SM01126">
    <property type="entry name" value="DDE_Tnp_IS1595"/>
    <property type="match status" value="1"/>
</dbReference>
<evidence type="ECO:0000259" key="1">
    <source>
        <dbReference type="SMART" id="SM01126"/>
    </source>
</evidence>
<gene>
    <name evidence="2" type="primary">X975_03759</name>
    <name evidence="2" type="ORF">TNCV_1076781</name>
</gene>
<dbReference type="Pfam" id="PF20700">
    <property type="entry name" value="Mutator"/>
    <property type="match status" value="1"/>
</dbReference>
<protein>
    <submittedName>
        <fullName evidence="2">Mitotic-spindle organizing protein 2A</fullName>
    </submittedName>
</protein>
<evidence type="ECO:0000313" key="3">
    <source>
        <dbReference type="Proteomes" id="UP000887159"/>
    </source>
</evidence>
<dbReference type="NCBIfam" id="NF033547">
    <property type="entry name" value="transpos_IS1595"/>
    <property type="match status" value="1"/>
</dbReference>
<proteinExistence type="predicted"/>
<dbReference type="Proteomes" id="UP000887159">
    <property type="component" value="Unassembled WGS sequence"/>
</dbReference>
<dbReference type="Pfam" id="PF12762">
    <property type="entry name" value="DDE_Tnp_IS1595"/>
    <property type="match status" value="1"/>
</dbReference>
<dbReference type="InterPro" id="IPR049012">
    <property type="entry name" value="Mutator_transp_dom"/>
</dbReference>
<comment type="caution">
    <text evidence="2">The sequence shown here is derived from an EMBL/GenBank/DDBJ whole genome shotgun (WGS) entry which is preliminary data.</text>
</comment>
<name>A0A8X6V718_TRICX</name>